<feature type="transmembrane region" description="Helical" evidence="7">
    <location>
        <begin position="21"/>
        <end position="45"/>
    </location>
</feature>
<feature type="transmembrane region" description="Helical" evidence="7">
    <location>
        <begin position="414"/>
        <end position="436"/>
    </location>
</feature>
<dbReference type="RefSeq" id="WP_112121593.1">
    <property type="nucleotide sequence ID" value="NZ_PRLF01000011.1"/>
</dbReference>
<dbReference type="GO" id="GO:0005886">
    <property type="term" value="C:plasma membrane"/>
    <property type="evidence" value="ECO:0007669"/>
    <property type="project" value="UniProtKB-SubCell"/>
</dbReference>
<evidence type="ECO:0000256" key="4">
    <source>
        <dbReference type="ARBA" id="ARBA00022692"/>
    </source>
</evidence>
<comment type="caution">
    <text evidence="8">The sequence shown here is derived from an EMBL/GenBank/DDBJ whole genome shotgun (WGS) entry which is preliminary data.</text>
</comment>
<feature type="transmembrane region" description="Helical" evidence="7">
    <location>
        <begin position="138"/>
        <end position="159"/>
    </location>
</feature>
<evidence type="ECO:0000256" key="7">
    <source>
        <dbReference type="SAM" id="Phobius"/>
    </source>
</evidence>
<feature type="transmembrane region" description="Helical" evidence="7">
    <location>
        <begin position="96"/>
        <end position="118"/>
    </location>
</feature>
<comment type="subcellular location">
    <subcellularLocation>
        <location evidence="1">Cell membrane</location>
        <topology evidence="1">Multi-pass membrane protein</topology>
    </subcellularLocation>
</comment>
<dbReference type="InterPro" id="IPR002528">
    <property type="entry name" value="MATE_fam"/>
</dbReference>
<sequence>MENALIFASEKEVQFGKLLKFIIPTYLTSLFNTVYTIIDGIFVSAYVGTNALAAINIVYPIVNVLTGIALVFATGGSAVAALHIGGNRKEEANHAFSVSSVAAVLLSCLISLIVLTNLSTILSLLGATDVTIAGCKTYALWWLWATPVVIGKELFTYFIRVDGSPAYSFVTALSGGVLNIVLDYVLVGRMHMGIYGAALATILGLVLSFLMGIYYFARKYKALSFTLHGLSAGLALRSMVNGASEFVDQLAIAITTIVFNRTALAFAGEDGVAAVSIIMYLQFLFIGVYFGFSMGMAPPLSYAYGDRKIDVCRKLEQYAHRFFAIAPLVIYALTYFLAPVGVSCFANTASPVFPIAVSGMRIYGLGFLFSGINIYAAVRMMAYGKGYFSGLITFLRSFALLLLFLTVLPQKFGLTGVWLAVPAAEVLTLLVAVWFLRPIQR</sequence>
<proteinExistence type="predicted"/>
<dbReference type="Pfam" id="PF01554">
    <property type="entry name" value="MatE"/>
    <property type="match status" value="2"/>
</dbReference>
<dbReference type="AlphaFoldDB" id="A0A329UU45"/>
<dbReference type="Proteomes" id="UP000250550">
    <property type="component" value="Unassembled WGS sequence"/>
</dbReference>
<keyword evidence="3" id="KW-1003">Cell membrane</keyword>
<gene>
    <name evidence="8" type="ORF">C4N21_08745</name>
</gene>
<evidence type="ECO:0000256" key="1">
    <source>
        <dbReference type="ARBA" id="ARBA00004651"/>
    </source>
</evidence>
<feature type="transmembrane region" description="Helical" evidence="7">
    <location>
        <begin position="166"/>
        <end position="187"/>
    </location>
</feature>
<accession>A0A329UU45</accession>
<dbReference type="GO" id="GO:0042910">
    <property type="term" value="F:xenobiotic transmembrane transporter activity"/>
    <property type="evidence" value="ECO:0007669"/>
    <property type="project" value="InterPro"/>
</dbReference>
<evidence type="ECO:0000256" key="2">
    <source>
        <dbReference type="ARBA" id="ARBA00022448"/>
    </source>
</evidence>
<dbReference type="InterPro" id="IPR051327">
    <property type="entry name" value="MATE_MepA_subfamily"/>
</dbReference>
<keyword evidence="5 7" id="KW-1133">Transmembrane helix</keyword>
<reference evidence="8 9" key="1">
    <citation type="submission" date="2018-02" db="EMBL/GenBank/DDBJ databases">
        <title>Complete genome sequencing of Faecalibacterium prausnitzii strains isolated from the human gut.</title>
        <authorList>
            <person name="Fitzgerald B.C."/>
            <person name="Shkoporov A.N."/>
            <person name="Ross P.R."/>
            <person name="Hill C."/>
        </authorList>
    </citation>
    <scope>NUCLEOTIDE SEQUENCE [LARGE SCALE GENOMIC DNA]</scope>
    <source>
        <strain evidence="8 9">APC924/119</strain>
    </source>
</reference>
<evidence type="ECO:0000256" key="6">
    <source>
        <dbReference type="ARBA" id="ARBA00023136"/>
    </source>
</evidence>
<feature type="transmembrane region" description="Helical" evidence="7">
    <location>
        <begin position="387"/>
        <end position="408"/>
    </location>
</feature>
<keyword evidence="4 7" id="KW-0812">Transmembrane</keyword>
<protein>
    <submittedName>
        <fullName evidence="8">Na+-driven multidrug efflux pump</fullName>
    </submittedName>
</protein>
<feature type="transmembrane region" description="Helical" evidence="7">
    <location>
        <begin position="318"/>
        <end position="340"/>
    </location>
</feature>
<dbReference type="PANTHER" id="PTHR43823">
    <property type="entry name" value="SPORULATION PROTEIN YKVU"/>
    <property type="match status" value="1"/>
</dbReference>
<feature type="transmembrane region" description="Helical" evidence="7">
    <location>
        <begin position="193"/>
        <end position="217"/>
    </location>
</feature>
<feature type="transmembrane region" description="Helical" evidence="7">
    <location>
        <begin position="273"/>
        <end position="297"/>
    </location>
</feature>
<dbReference type="PANTHER" id="PTHR43823:SF3">
    <property type="entry name" value="MULTIDRUG EXPORT PROTEIN MEPA"/>
    <property type="match status" value="1"/>
</dbReference>
<evidence type="ECO:0000256" key="5">
    <source>
        <dbReference type="ARBA" id="ARBA00022989"/>
    </source>
</evidence>
<feature type="transmembrane region" description="Helical" evidence="7">
    <location>
        <begin position="352"/>
        <end position="375"/>
    </location>
</feature>
<evidence type="ECO:0000313" key="8">
    <source>
        <dbReference type="EMBL" id="RAW64769.1"/>
    </source>
</evidence>
<name>A0A329UU45_9FIRM</name>
<feature type="transmembrane region" description="Helical" evidence="7">
    <location>
        <begin position="57"/>
        <end position="84"/>
    </location>
</feature>
<dbReference type="GO" id="GO:0015297">
    <property type="term" value="F:antiporter activity"/>
    <property type="evidence" value="ECO:0007669"/>
    <property type="project" value="InterPro"/>
</dbReference>
<dbReference type="PIRSF" id="PIRSF006603">
    <property type="entry name" value="DinF"/>
    <property type="match status" value="1"/>
</dbReference>
<organism evidence="8 9">
    <name type="scientific">Faecalibacterium prausnitzii</name>
    <dbReference type="NCBI Taxonomy" id="853"/>
    <lineage>
        <taxon>Bacteria</taxon>
        <taxon>Bacillati</taxon>
        <taxon>Bacillota</taxon>
        <taxon>Clostridia</taxon>
        <taxon>Eubacteriales</taxon>
        <taxon>Oscillospiraceae</taxon>
        <taxon>Faecalibacterium</taxon>
    </lineage>
</organism>
<keyword evidence="6 7" id="KW-0472">Membrane</keyword>
<dbReference type="EMBL" id="PRLF01000011">
    <property type="protein sequence ID" value="RAW64769.1"/>
    <property type="molecule type" value="Genomic_DNA"/>
</dbReference>
<evidence type="ECO:0000313" key="9">
    <source>
        <dbReference type="Proteomes" id="UP000250550"/>
    </source>
</evidence>
<keyword evidence="2" id="KW-0813">Transport</keyword>
<dbReference type="InterPro" id="IPR048279">
    <property type="entry name" value="MdtK-like"/>
</dbReference>
<evidence type="ECO:0000256" key="3">
    <source>
        <dbReference type="ARBA" id="ARBA00022475"/>
    </source>
</evidence>